<name>A0ABR7DSY2_9BACT</name>
<feature type="transmembrane region" description="Helical" evidence="1">
    <location>
        <begin position="15"/>
        <end position="34"/>
    </location>
</feature>
<protein>
    <submittedName>
        <fullName evidence="2">DUF308 domain-containing protein</fullName>
    </submittedName>
</protein>
<dbReference type="PANTHER" id="PTHR34989:SF1">
    <property type="entry name" value="PROTEIN HDED"/>
    <property type="match status" value="1"/>
</dbReference>
<organism evidence="2 3">
    <name type="scientific">Parabacteroides hominis</name>
    <dbReference type="NCBI Taxonomy" id="2763057"/>
    <lineage>
        <taxon>Bacteria</taxon>
        <taxon>Pseudomonadati</taxon>
        <taxon>Bacteroidota</taxon>
        <taxon>Bacteroidia</taxon>
        <taxon>Bacteroidales</taxon>
        <taxon>Tannerellaceae</taxon>
        <taxon>Parabacteroides</taxon>
    </lineage>
</organism>
<sequence>MKTFIDTINFGVKNWWVSLLLGLLYILIAICLMFTPLASYVALSVLFSVSMFVSGTLEILFAVTNKKNISSWGWYLASGIIDLILGIYLMANIGLSMAVLPFIVAFWLMFRGFASTGYAMDLKRYGTRNWGWYMAFGILAILCSIGIIWQPGLGALSLVYMIAYTLLIIGIFRVMLSFELKSLHKRNKEYYEEQDARETD</sequence>
<comment type="caution">
    <text evidence="2">The sequence shown here is derived from an EMBL/GenBank/DDBJ whole genome shotgun (WGS) entry which is preliminary data.</text>
</comment>
<dbReference type="PANTHER" id="PTHR34989">
    <property type="entry name" value="PROTEIN HDED"/>
    <property type="match status" value="1"/>
</dbReference>
<accession>A0ABR7DSY2</accession>
<keyword evidence="1" id="KW-0472">Membrane</keyword>
<dbReference type="EMBL" id="JACOOJ010000027">
    <property type="protein sequence ID" value="MBC5633903.1"/>
    <property type="molecule type" value="Genomic_DNA"/>
</dbReference>
<evidence type="ECO:0000313" key="3">
    <source>
        <dbReference type="Proteomes" id="UP000651475"/>
    </source>
</evidence>
<dbReference type="Pfam" id="PF03729">
    <property type="entry name" value="DUF308"/>
    <property type="match status" value="2"/>
</dbReference>
<keyword evidence="1" id="KW-1133">Transmembrane helix</keyword>
<feature type="transmembrane region" description="Helical" evidence="1">
    <location>
        <begin position="155"/>
        <end position="176"/>
    </location>
</feature>
<dbReference type="Proteomes" id="UP000651475">
    <property type="component" value="Unassembled WGS sequence"/>
</dbReference>
<dbReference type="InterPro" id="IPR052712">
    <property type="entry name" value="Acid_resist_chaperone_HdeD"/>
</dbReference>
<feature type="transmembrane region" description="Helical" evidence="1">
    <location>
        <begin position="130"/>
        <end position="149"/>
    </location>
</feature>
<feature type="transmembrane region" description="Helical" evidence="1">
    <location>
        <begin position="41"/>
        <end position="63"/>
    </location>
</feature>
<evidence type="ECO:0000313" key="2">
    <source>
        <dbReference type="EMBL" id="MBC5633903.1"/>
    </source>
</evidence>
<dbReference type="RefSeq" id="WP_186930581.1">
    <property type="nucleotide sequence ID" value="NZ_JACOOJ010000027.1"/>
</dbReference>
<evidence type="ECO:0000256" key="1">
    <source>
        <dbReference type="SAM" id="Phobius"/>
    </source>
</evidence>
<keyword evidence="1" id="KW-0812">Transmembrane</keyword>
<reference evidence="2 3" key="1">
    <citation type="submission" date="2020-08" db="EMBL/GenBank/DDBJ databases">
        <title>Genome public.</title>
        <authorList>
            <person name="Liu C."/>
            <person name="Sun Q."/>
        </authorList>
    </citation>
    <scope>NUCLEOTIDE SEQUENCE [LARGE SCALE GENOMIC DNA]</scope>
    <source>
        <strain evidence="2 3">NSJ-79</strain>
    </source>
</reference>
<keyword evidence="3" id="KW-1185">Reference proteome</keyword>
<proteinExistence type="predicted"/>
<dbReference type="InterPro" id="IPR005325">
    <property type="entry name" value="DUF308_memb"/>
</dbReference>
<feature type="transmembrane region" description="Helical" evidence="1">
    <location>
        <begin position="83"/>
        <end position="110"/>
    </location>
</feature>
<gene>
    <name evidence="2" type="ORF">H8S65_14180</name>
</gene>